<name>A0ABW8ZD71_9BURK</name>
<evidence type="ECO:0000256" key="2">
    <source>
        <dbReference type="SAM" id="Coils"/>
    </source>
</evidence>
<accession>A0ABW8ZD71</accession>
<evidence type="ECO:0000313" key="4">
    <source>
        <dbReference type="Proteomes" id="UP001629214"/>
    </source>
</evidence>
<keyword evidence="4" id="KW-1185">Reference proteome</keyword>
<dbReference type="Pfam" id="PF02321">
    <property type="entry name" value="OEP"/>
    <property type="match status" value="1"/>
</dbReference>
<proteinExistence type="inferred from homology"/>
<organism evidence="3 4">
    <name type="scientific">Herbaspirillum rhizosphaerae</name>
    <dbReference type="NCBI Taxonomy" id="346179"/>
    <lineage>
        <taxon>Bacteria</taxon>
        <taxon>Pseudomonadati</taxon>
        <taxon>Pseudomonadota</taxon>
        <taxon>Betaproteobacteria</taxon>
        <taxon>Burkholderiales</taxon>
        <taxon>Oxalobacteraceae</taxon>
        <taxon>Herbaspirillum</taxon>
    </lineage>
</organism>
<dbReference type="RefSeq" id="WP_408169460.1">
    <property type="nucleotide sequence ID" value="NZ_JAQQFR010000012.1"/>
</dbReference>
<evidence type="ECO:0000256" key="1">
    <source>
        <dbReference type="ARBA" id="ARBA00007613"/>
    </source>
</evidence>
<dbReference type="Proteomes" id="UP001629214">
    <property type="component" value="Unassembled WGS sequence"/>
</dbReference>
<reference evidence="3 4" key="1">
    <citation type="journal article" date="2024" name="Chem. Sci.">
        <title>Discovery of megapolipeptins by genome mining of a Burkholderiales bacteria collection.</title>
        <authorList>
            <person name="Paulo B.S."/>
            <person name="Recchia M.J.J."/>
            <person name="Lee S."/>
            <person name="Fergusson C.H."/>
            <person name="Romanowski S.B."/>
            <person name="Hernandez A."/>
            <person name="Krull N."/>
            <person name="Liu D.Y."/>
            <person name="Cavanagh H."/>
            <person name="Bos A."/>
            <person name="Gray C.A."/>
            <person name="Murphy B.T."/>
            <person name="Linington R.G."/>
            <person name="Eustaquio A.S."/>
        </authorList>
    </citation>
    <scope>NUCLEOTIDE SEQUENCE [LARGE SCALE GENOMIC DNA]</scope>
    <source>
        <strain evidence="3 4">RL21-008-BIB-B</strain>
    </source>
</reference>
<comment type="caution">
    <text evidence="3">The sequence shown here is derived from an EMBL/GenBank/DDBJ whole genome shotgun (WGS) entry which is preliminary data.</text>
</comment>
<keyword evidence="2" id="KW-0175">Coiled coil</keyword>
<dbReference type="SUPFAM" id="SSF56954">
    <property type="entry name" value="Outer membrane efflux proteins (OEP)"/>
    <property type="match status" value="1"/>
</dbReference>
<dbReference type="Gene3D" id="1.20.1600.10">
    <property type="entry name" value="Outer membrane efflux proteins (OEP)"/>
    <property type="match status" value="1"/>
</dbReference>
<dbReference type="EMBL" id="JAQQFR010000012">
    <property type="protein sequence ID" value="MFL9880323.1"/>
    <property type="molecule type" value="Genomic_DNA"/>
</dbReference>
<dbReference type="InterPro" id="IPR003423">
    <property type="entry name" value="OMP_efflux"/>
</dbReference>
<comment type="similarity">
    <text evidence="1">Belongs to the outer membrane factor (OMF) (TC 1.B.17) family.</text>
</comment>
<evidence type="ECO:0000313" key="3">
    <source>
        <dbReference type="EMBL" id="MFL9880323.1"/>
    </source>
</evidence>
<feature type="coiled-coil region" evidence="2">
    <location>
        <begin position="8"/>
        <end position="35"/>
    </location>
</feature>
<gene>
    <name evidence="3" type="ORF">PQR63_18135</name>
</gene>
<sequence length="112" mass="12623">MSCNTAEKQSAQADLDKAQRDLEAQVYKNRELLDKETEHVRLLNQQLAKVQLTYKAVSGRYASGIGTVVELLKGQNDLADIQQQRIKAISDWHAAQVRLVAMLGEMEVLEKK</sequence>
<protein>
    <submittedName>
        <fullName evidence="3">TolC family protein</fullName>
    </submittedName>
</protein>